<dbReference type="AlphaFoldDB" id="A0A170U0C1"/>
<organism evidence="1">
    <name type="scientific">Triatoma infestans</name>
    <name type="common">Assassin bug</name>
    <dbReference type="NCBI Taxonomy" id="30076"/>
    <lineage>
        <taxon>Eukaryota</taxon>
        <taxon>Metazoa</taxon>
        <taxon>Ecdysozoa</taxon>
        <taxon>Arthropoda</taxon>
        <taxon>Hexapoda</taxon>
        <taxon>Insecta</taxon>
        <taxon>Pterygota</taxon>
        <taxon>Neoptera</taxon>
        <taxon>Paraneoptera</taxon>
        <taxon>Hemiptera</taxon>
        <taxon>Heteroptera</taxon>
        <taxon>Panheteroptera</taxon>
        <taxon>Cimicomorpha</taxon>
        <taxon>Reduviidae</taxon>
        <taxon>Triatominae</taxon>
        <taxon>Triatoma</taxon>
    </lineage>
</organism>
<name>A0A170U0C1_TRIIF</name>
<evidence type="ECO:0000313" key="1">
    <source>
        <dbReference type="EMBL" id="JAR95492.1"/>
    </source>
</evidence>
<sequence>MGIRCLHVFTLRLCNFALAFIN</sequence>
<proteinExistence type="predicted"/>
<dbReference type="EMBL" id="GEMB01007966">
    <property type="protein sequence ID" value="JAR95492.1"/>
    <property type="molecule type" value="Transcribed_RNA"/>
</dbReference>
<reference evidence="1" key="2">
    <citation type="journal article" date="2017" name="J. Med. Entomol.">
        <title>Transcriptome Analysis of the Triatoma infestans (Hemiptera: Reduviidae) Integument.</title>
        <authorList>
            <person name="Calderon-Fernandez G.M."/>
            <person name="Moriconi D.E."/>
            <person name="Dulbecco A.B."/>
            <person name="Juarez M.P."/>
        </authorList>
    </citation>
    <scope>NUCLEOTIDE SEQUENCE</scope>
    <source>
        <strain evidence="1">Int1</strain>
        <tissue evidence="1">Integument</tissue>
    </source>
</reference>
<accession>A0A170U0C1</accession>
<reference evidence="1" key="1">
    <citation type="submission" date="2016-04" db="EMBL/GenBank/DDBJ databases">
        <authorList>
            <person name="Calderon-Fernandez G.M.Sr."/>
        </authorList>
    </citation>
    <scope>NUCLEOTIDE SEQUENCE</scope>
    <source>
        <strain evidence="1">Int1</strain>
        <tissue evidence="1">Integument</tissue>
    </source>
</reference>
<protein>
    <submittedName>
        <fullName evidence="1">Wd repeat-containing protein 7 isoform x1</fullName>
    </submittedName>
</protein>